<evidence type="ECO:0000256" key="1">
    <source>
        <dbReference type="SAM" id="Coils"/>
    </source>
</evidence>
<dbReference type="GO" id="GO:0000722">
    <property type="term" value="P:telomere maintenance via recombination"/>
    <property type="evidence" value="ECO:0007669"/>
    <property type="project" value="TreeGrafter"/>
</dbReference>
<name>A0A0S4JPY1_BODSA</name>
<protein>
    <submittedName>
        <fullName evidence="3">Uncharacterized protein</fullName>
    </submittedName>
</protein>
<evidence type="ECO:0000256" key="2">
    <source>
        <dbReference type="SAM" id="MobiDB-lite"/>
    </source>
</evidence>
<feature type="compositionally biased region" description="Polar residues" evidence="2">
    <location>
        <begin position="964"/>
        <end position="975"/>
    </location>
</feature>
<dbReference type="Proteomes" id="UP000051952">
    <property type="component" value="Unassembled WGS sequence"/>
</dbReference>
<feature type="compositionally biased region" description="Polar residues" evidence="2">
    <location>
        <begin position="1025"/>
        <end position="1034"/>
    </location>
</feature>
<dbReference type="VEuPathDB" id="TriTrypDB:BSAL_36640"/>
<proteinExistence type="predicted"/>
<dbReference type="GO" id="GO:0043047">
    <property type="term" value="F:single-stranded telomeric DNA binding"/>
    <property type="evidence" value="ECO:0007669"/>
    <property type="project" value="TreeGrafter"/>
</dbReference>
<feature type="compositionally biased region" description="Basic and acidic residues" evidence="2">
    <location>
        <begin position="14"/>
        <end position="27"/>
    </location>
</feature>
<dbReference type="GO" id="GO:0006302">
    <property type="term" value="P:double-strand break repair"/>
    <property type="evidence" value="ECO:0007669"/>
    <property type="project" value="TreeGrafter"/>
</dbReference>
<feature type="region of interest" description="Disordered" evidence="2">
    <location>
        <begin position="289"/>
        <end position="335"/>
    </location>
</feature>
<feature type="coiled-coil region" evidence="1">
    <location>
        <begin position="488"/>
        <end position="515"/>
    </location>
</feature>
<dbReference type="GO" id="GO:0051880">
    <property type="term" value="F:G-quadruplex DNA binding"/>
    <property type="evidence" value="ECO:0007669"/>
    <property type="project" value="TreeGrafter"/>
</dbReference>
<dbReference type="EMBL" id="CYKH01002031">
    <property type="protein sequence ID" value="CUG92310.1"/>
    <property type="molecule type" value="Genomic_DNA"/>
</dbReference>
<keyword evidence="4" id="KW-1185">Reference proteome</keyword>
<reference evidence="4" key="1">
    <citation type="submission" date="2015-09" db="EMBL/GenBank/DDBJ databases">
        <authorList>
            <consortium name="Pathogen Informatics"/>
        </authorList>
    </citation>
    <scope>NUCLEOTIDE SEQUENCE [LARGE SCALE GENOMIC DNA]</scope>
    <source>
        <strain evidence="4">Lake Konstanz</strain>
    </source>
</reference>
<feature type="region of interest" description="Disordered" evidence="2">
    <location>
        <begin position="1315"/>
        <end position="1362"/>
    </location>
</feature>
<dbReference type="PANTHER" id="PTHR18867">
    <property type="entry name" value="RAD50"/>
    <property type="match status" value="1"/>
</dbReference>
<dbReference type="GO" id="GO:0030870">
    <property type="term" value="C:Mre11 complex"/>
    <property type="evidence" value="ECO:0007669"/>
    <property type="project" value="TreeGrafter"/>
</dbReference>
<feature type="compositionally biased region" description="Low complexity" evidence="2">
    <location>
        <begin position="322"/>
        <end position="332"/>
    </location>
</feature>
<feature type="region of interest" description="Disordered" evidence="2">
    <location>
        <begin position="14"/>
        <end position="43"/>
    </location>
</feature>
<evidence type="ECO:0000313" key="3">
    <source>
        <dbReference type="EMBL" id="CUG92310.1"/>
    </source>
</evidence>
<gene>
    <name evidence="3" type="ORF">BSAL_36640</name>
</gene>
<feature type="compositionally biased region" description="Low complexity" evidence="2">
    <location>
        <begin position="1341"/>
        <end position="1353"/>
    </location>
</feature>
<dbReference type="PANTHER" id="PTHR18867:SF12">
    <property type="entry name" value="DNA REPAIR PROTEIN RAD50"/>
    <property type="match status" value="1"/>
</dbReference>
<feature type="region of interest" description="Disordered" evidence="2">
    <location>
        <begin position="813"/>
        <end position="867"/>
    </location>
</feature>
<organism evidence="3 4">
    <name type="scientific">Bodo saltans</name>
    <name type="common">Flagellated protozoan</name>
    <dbReference type="NCBI Taxonomy" id="75058"/>
    <lineage>
        <taxon>Eukaryota</taxon>
        <taxon>Discoba</taxon>
        <taxon>Euglenozoa</taxon>
        <taxon>Kinetoplastea</taxon>
        <taxon>Metakinetoplastina</taxon>
        <taxon>Eubodonida</taxon>
        <taxon>Bodonidae</taxon>
        <taxon>Bodo</taxon>
    </lineage>
</organism>
<feature type="compositionally biased region" description="Acidic residues" evidence="2">
    <location>
        <begin position="821"/>
        <end position="840"/>
    </location>
</feature>
<feature type="coiled-coil region" evidence="1">
    <location>
        <begin position="558"/>
        <end position="659"/>
    </location>
</feature>
<feature type="coiled-coil region" evidence="1">
    <location>
        <begin position="760"/>
        <end position="794"/>
    </location>
</feature>
<feature type="region of interest" description="Disordered" evidence="2">
    <location>
        <begin position="951"/>
        <end position="1082"/>
    </location>
</feature>
<dbReference type="GO" id="GO:0003691">
    <property type="term" value="F:double-stranded telomeric DNA binding"/>
    <property type="evidence" value="ECO:0007669"/>
    <property type="project" value="TreeGrafter"/>
</dbReference>
<evidence type="ECO:0000313" key="4">
    <source>
        <dbReference type="Proteomes" id="UP000051952"/>
    </source>
</evidence>
<dbReference type="GO" id="GO:0070192">
    <property type="term" value="P:chromosome organization involved in meiotic cell cycle"/>
    <property type="evidence" value="ECO:0007669"/>
    <property type="project" value="TreeGrafter"/>
</dbReference>
<accession>A0A0S4JPY1</accession>
<keyword evidence="1" id="KW-0175">Coiled coil</keyword>
<feature type="compositionally biased region" description="Polar residues" evidence="2">
    <location>
        <begin position="844"/>
        <end position="859"/>
    </location>
</feature>
<sequence>MDLDKRITVAKLQDRIAKESKESRDASRSSGRLPPGNDGTKYPVALPIDLAREREYERLREDICDDPSGVPLDRMIDRTLERKDQRVALEKRLQPSMMTIGSQKQPWEFQLMLAQRHSDDGDFLHDDFFAVLDSKAAVSDALHRHHSTAEMRAAVTHTFDDWVDVVQRQQPVVNEEVADRLNDMQRDVAIATESQRTVDEAMMNMANTVDQLHTVRMNVQDISQRVAWAENNRLLSKQSSHKLFCRTRHVATLTDLTFRTDLLDPTDGEDDDEDDDDGFQVDGAIETETAYDGRSAATSRAHSFVAPQRRRGDGGMRGHGGSSSESAGQSAALNDEHNRQLAALEKKLRQRYEAMMKMLKTAVAERRMHNDQELHLKRLVELRDTEIIRLRSLYKGLIENRGFTALWDLTREDVTASIPLHPGTMEAALQKQDEAVGIEDVLRKVVEEVLAEAHRDGVLSTSSRIASPVHADKNDNFGIVLEEEGQDGAEVYRELNDLKRDHAALKEKTENLHSEGQHREELYQRLSQRFTALTQEHLNMEQILAATEEDRASKTTRLVDAEKALRELTSKIAGFDRAKAEELAQQQAAFDAEKALLDRRAADLEKDLQAMINKYEKNNGGGDADESPEIKFRKANAKVQELETQVRTLKGLNGALDNNAKTLQHEVHQLIQNAIGFVEPLGEHLSAARSHLLGGTSLRGMEATRVCVWSDLDALLSHCRNGFLKGVMRHSTDPLFPEILQQLDQLLAVGLTEMEEDKGTKSLEKELHKMTQANRELKVQLKRAEGELAHLRSNKTQVVDSIRAAATRLAEEAEAAAGETLDIEDIPLASDDDDDDDDAYSSELLRNNSDGTSFSSPYFSETPGDMQSAAASHGFATAATSSNNRSGVFSGAGGIGLNRSFRRASNVADGMRKRSIILRDEVDPSAASVASLGGNSGPASPPFQAFPAMVSSDPSPEGAFAAPPTSNVDTPNATNLAEGGRRRSILLQSSRRRSTQQLVQTGESPFDGQAVMTRAAPPLAASMRSDASFSRPNRSSPPQAEASPSPHRAASTRSHAASEASISVRRASARGDSMVSAMGRERSGSASMISTIYQDEGTQQVLEAAFANMRLRMDDALQQRDVAMSKAAAMTRDLQVQSVRMADTGASVLEEVLAKARHACYVLREASSAYAASVLGAIESNRNRSEASSAYAASVLGAIESNRNRIWIPAEAEPLLVEAKQTLPRQALGVVRAIVRRTCFYHVRKTSYQRMLDGMFSDARDLGDVMTTGLWRRRMLHMEQQHAVGLSTMLKDLTDIHQRRIGLLQKLEVLIELPKGGGRSGASDRSKTPPPPIPLSDHATPRGASSGPSSGPPQTLEDIYTGPPPVECSDAFCTTSTPSAPPLVLGTTVTAAVKFLTGAIGNYFTAGGVGLQNAALEALQSFARQELHGVGGALLEGAGGANGIAEHDTWVIQQTGELEEQARSLGAQLSQFQSRVESEAYLRFVAPSAATDEALGDDNGASALQNMLSALDDEDPSDNARHIFGLWLHQRQRTKL</sequence>
<feature type="compositionally biased region" description="Acidic residues" evidence="2">
    <location>
        <begin position="264"/>
        <end position="279"/>
    </location>
</feature>
<feature type="compositionally biased region" description="Low complexity" evidence="2">
    <location>
        <begin position="1036"/>
        <end position="1061"/>
    </location>
</feature>
<feature type="region of interest" description="Disordered" evidence="2">
    <location>
        <begin position="261"/>
        <end position="280"/>
    </location>
</feature>
<dbReference type="GO" id="GO:0007004">
    <property type="term" value="P:telomere maintenance via telomerase"/>
    <property type="evidence" value="ECO:0007669"/>
    <property type="project" value="TreeGrafter"/>
</dbReference>
<dbReference type="GO" id="GO:0000794">
    <property type="term" value="C:condensed nuclear chromosome"/>
    <property type="evidence" value="ECO:0007669"/>
    <property type="project" value="TreeGrafter"/>
</dbReference>